<proteinExistence type="predicted"/>
<gene>
    <name evidence="8" type="ORF">Aam_045_026</name>
</gene>
<evidence type="ECO:0000313" key="8">
    <source>
        <dbReference type="EMBL" id="GAN80352.1"/>
    </source>
</evidence>
<evidence type="ECO:0000256" key="1">
    <source>
        <dbReference type="ARBA" id="ARBA00001974"/>
    </source>
</evidence>
<feature type="domain" description="PNPLA" evidence="7">
    <location>
        <begin position="417"/>
        <end position="616"/>
    </location>
</feature>
<dbReference type="Gene3D" id="3.40.1090.10">
    <property type="entry name" value="Cytosolic phospholipase A2 catalytic domain"/>
    <property type="match status" value="2"/>
</dbReference>
<evidence type="ECO:0000256" key="3">
    <source>
        <dbReference type="ARBA" id="ARBA00022827"/>
    </source>
</evidence>
<name>A0A0D6PFA9_9PROT</name>
<dbReference type="Pfam" id="PF12536">
    <property type="entry name" value="DUF3734"/>
    <property type="match status" value="1"/>
</dbReference>
<dbReference type="InterPro" id="IPR050446">
    <property type="entry name" value="FAD-oxidoreductase/Apoptosis"/>
</dbReference>
<evidence type="ECO:0000256" key="5">
    <source>
        <dbReference type="ARBA" id="ARBA00023098"/>
    </source>
</evidence>
<dbReference type="Pfam" id="PF01734">
    <property type="entry name" value="Patatin"/>
    <property type="match status" value="1"/>
</dbReference>
<reference evidence="8 9" key="1">
    <citation type="submission" date="2012-11" db="EMBL/GenBank/DDBJ databases">
        <title>Whole genome sequence of Acidocella aminolytica 101 = DSM 11237.</title>
        <authorList>
            <person name="Azuma Y."/>
            <person name="Higashiura N."/>
            <person name="Hirakawa H."/>
            <person name="Matsushita K."/>
        </authorList>
    </citation>
    <scope>NUCLEOTIDE SEQUENCE [LARGE SCALE GENOMIC DNA]</scope>
    <source>
        <strain evidence="9">101 / DSM 11237</strain>
    </source>
</reference>
<accession>A0A0D6PFA9</accession>
<dbReference type="InterPro" id="IPR016035">
    <property type="entry name" value="Acyl_Trfase/lysoPLipase"/>
</dbReference>
<dbReference type="Proteomes" id="UP000032668">
    <property type="component" value="Unassembled WGS sequence"/>
</dbReference>
<evidence type="ECO:0000256" key="6">
    <source>
        <dbReference type="PROSITE-ProRule" id="PRU01161"/>
    </source>
</evidence>
<feature type="active site" description="Nucleophile" evidence="6">
    <location>
        <position position="450"/>
    </location>
</feature>
<dbReference type="InterPro" id="IPR021095">
    <property type="entry name" value="DUF3734"/>
</dbReference>
<dbReference type="Gene3D" id="3.30.390.30">
    <property type="match status" value="1"/>
</dbReference>
<evidence type="ECO:0000313" key="9">
    <source>
        <dbReference type="Proteomes" id="UP000032668"/>
    </source>
</evidence>
<dbReference type="SUPFAM" id="SSF51905">
    <property type="entry name" value="FAD/NAD(P)-binding domain"/>
    <property type="match status" value="1"/>
</dbReference>
<keyword evidence="4" id="KW-0560">Oxidoreductase</keyword>
<dbReference type="RefSeq" id="WP_073211042.1">
    <property type="nucleotide sequence ID" value="NZ_BANC01000044.1"/>
</dbReference>
<dbReference type="SUPFAM" id="SSF52151">
    <property type="entry name" value="FabD/lysophospholipase-like"/>
    <property type="match status" value="1"/>
</dbReference>
<protein>
    <submittedName>
        <fullName evidence="8">FAD dependent pyridine nucleotide-disulfide oxidoreductase</fullName>
    </submittedName>
</protein>
<dbReference type="OrthoDB" id="9807112at2"/>
<feature type="short sequence motif" description="GXGXXG" evidence="6">
    <location>
        <begin position="421"/>
        <end position="426"/>
    </location>
</feature>
<dbReference type="InterPro" id="IPR002641">
    <property type="entry name" value="PNPLA_dom"/>
</dbReference>
<evidence type="ECO:0000256" key="4">
    <source>
        <dbReference type="ARBA" id="ARBA00023002"/>
    </source>
</evidence>
<dbReference type="InterPro" id="IPR023753">
    <property type="entry name" value="FAD/NAD-binding_dom"/>
</dbReference>
<keyword evidence="5 6" id="KW-0443">Lipid metabolism</keyword>
<keyword evidence="9" id="KW-1185">Reference proteome</keyword>
<comment type="caution">
    <text evidence="8">The sequence shown here is derived from an EMBL/GenBank/DDBJ whole genome shotgun (WGS) entry which is preliminary data.</text>
</comment>
<dbReference type="AlphaFoldDB" id="A0A0D6PFA9"/>
<dbReference type="GO" id="GO:0016042">
    <property type="term" value="P:lipid catabolic process"/>
    <property type="evidence" value="ECO:0007669"/>
    <property type="project" value="UniProtKB-UniRule"/>
</dbReference>
<sequence>MPTEVDYLLLGGGLASATAAATLRLEGAKGSIMILSNEELPPYYRPPLSKQFLLGAATAEMLSIYSDSFYKEQEIELALNVSAIAVNTETRHVTTDTCGDIRYGQLLIATGGRPKPLEIPGTDLKSIHYLRRKAECEAIRQNARSGAKSAVVIGASFLGMEIAMSLIALGLHVTLIEADDKVLKHLESTDISEYFKGHAESQGASVLLRDTPLAFHGEGGQVREVETASGHRVPCDLAVISIGVVPNTEFLQGSGIVLDEGLVVVDELLRSNVANVFAAGDVTSFYDPVFALRRHIEHWDNAVKQGRLAAKNMLDQRLRYDEVSYFFCDVGDISFSVLGAPEEGNEQFSRGALDKRSLAIFYLKDGVPRALFSIGRPVEETRHAEDLIRYRVNLGDVQDRLSDQTFSLAQIPISTVLILQGGGALGAFEWGVVKALEEEQIFPDIVAGVSIGALNGAIIAANPRHATEALESFWSDLSVRTPFLPPGEASRAITSMEILMFGVPNFFKPRWLQPFANPSLLPADWTSYYDTAPMKELISKYVDFPTLKASPVRLLVGAVNVATAELEIFDSYVDDLTPNHILASGSLPPGFPWTVIDGEAYWDGGIVSNSPLDLVLDRCGPGGKHVFIVDLFAGHRDLPKNMMEVMSRRDEIFYSERIRSDRRLRETVASYRTLVNLILAQVDPYKLTKIQQRPLYIEMMGDGALVNFTRFVRESANGEPSSRDYDFSEESIRLNQAAGYALAKKTLHHPVGNVEGLTAASPLPVLLPVQTRQTSPRKRTGPM</sequence>
<dbReference type="STRING" id="1120923.SAMN02746095_00039"/>
<dbReference type="PRINTS" id="PR00368">
    <property type="entry name" value="FADPNR"/>
</dbReference>
<dbReference type="Gene3D" id="3.50.50.60">
    <property type="entry name" value="FAD/NAD(P)-binding domain"/>
    <property type="match status" value="2"/>
</dbReference>
<comment type="cofactor">
    <cofactor evidence="1">
        <name>FAD</name>
        <dbReference type="ChEBI" id="CHEBI:57692"/>
    </cofactor>
</comment>
<keyword evidence="6" id="KW-0378">Hydrolase</keyword>
<dbReference type="PANTHER" id="PTHR43557:SF2">
    <property type="entry name" value="RIESKE DOMAIN-CONTAINING PROTEIN-RELATED"/>
    <property type="match status" value="1"/>
</dbReference>
<keyword evidence="6" id="KW-0442">Lipid degradation</keyword>
<dbReference type="SUPFAM" id="SSF55424">
    <property type="entry name" value="FAD/NAD-linked reductases, dimerisation (C-terminal) domain"/>
    <property type="match status" value="1"/>
</dbReference>
<dbReference type="InterPro" id="IPR016156">
    <property type="entry name" value="FAD/NAD-linked_Rdtase_dimer_sf"/>
</dbReference>
<dbReference type="EMBL" id="BANC01000044">
    <property type="protein sequence ID" value="GAN80352.1"/>
    <property type="molecule type" value="Genomic_DNA"/>
</dbReference>
<feature type="active site" description="Proton acceptor" evidence="6">
    <location>
        <position position="603"/>
    </location>
</feature>
<dbReference type="PRINTS" id="PR00411">
    <property type="entry name" value="PNDRDTASEI"/>
</dbReference>
<organism evidence="8 9">
    <name type="scientific">Acidocella aminolytica 101 = DSM 11237</name>
    <dbReference type="NCBI Taxonomy" id="1120923"/>
    <lineage>
        <taxon>Bacteria</taxon>
        <taxon>Pseudomonadati</taxon>
        <taxon>Pseudomonadota</taxon>
        <taxon>Alphaproteobacteria</taxon>
        <taxon>Acetobacterales</taxon>
        <taxon>Acidocellaceae</taxon>
        <taxon>Acidocella</taxon>
    </lineage>
</organism>
<dbReference type="Pfam" id="PF07992">
    <property type="entry name" value="Pyr_redox_2"/>
    <property type="match status" value="1"/>
</dbReference>
<keyword evidence="2" id="KW-0285">Flavoprotein</keyword>
<dbReference type="CDD" id="cd07209">
    <property type="entry name" value="Pat_hypo_Ecoli_Z1214_like"/>
    <property type="match status" value="1"/>
</dbReference>
<dbReference type="GO" id="GO:0016651">
    <property type="term" value="F:oxidoreductase activity, acting on NAD(P)H"/>
    <property type="evidence" value="ECO:0007669"/>
    <property type="project" value="TreeGrafter"/>
</dbReference>
<dbReference type="GO" id="GO:0005737">
    <property type="term" value="C:cytoplasm"/>
    <property type="evidence" value="ECO:0007669"/>
    <property type="project" value="TreeGrafter"/>
</dbReference>
<dbReference type="PANTHER" id="PTHR43557">
    <property type="entry name" value="APOPTOSIS-INDUCING FACTOR 1"/>
    <property type="match status" value="1"/>
</dbReference>
<evidence type="ECO:0000259" key="7">
    <source>
        <dbReference type="PROSITE" id="PS51635"/>
    </source>
</evidence>
<dbReference type="GO" id="GO:0016787">
    <property type="term" value="F:hydrolase activity"/>
    <property type="evidence" value="ECO:0007669"/>
    <property type="project" value="UniProtKB-UniRule"/>
</dbReference>
<feature type="short sequence motif" description="GXSXG" evidence="6">
    <location>
        <begin position="448"/>
        <end position="452"/>
    </location>
</feature>
<dbReference type="PROSITE" id="PS51635">
    <property type="entry name" value="PNPLA"/>
    <property type="match status" value="1"/>
</dbReference>
<feature type="short sequence motif" description="DGA/G" evidence="6">
    <location>
        <begin position="603"/>
        <end position="605"/>
    </location>
</feature>
<dbReference type="InterPro" id="IPR036188">
    <property type="entry name" value="FAD/NAD-bd_sf"/>
</dbReference>
<keyword evidence="3" id="KW-0274">FAD</keyword>
<evidence type="ECO:0000256" key="2">
    <source>
        <dbReference type="ARBA" id="ARBA00022630"/>
    </source>
</evidence>